<protein>
    <submittedName>
        <fullName evidence="1">Uncharacterized protein</fullName>
    </submittedName>
</protein>
<organism evidence="1 2">
    <name type="scientific">Crotalaria pallida</name>
    <name type="common">Smooth rattlebox</name>
    <name type="synonym">Crotalaria striata</name>
    <dbReference type="NCBI Taxonomy" id="3830"/>
    <lineage>
        <taxon>Eukaryota</taxon>
        <taxon>Viridiplantae</taxon>
        <taxon>Streptophyta</taxon>
        <taxon>Embryophyta</taxon>
        <taxon>Tracheophyta</taxon>
        <taxon>Spermatophyta</taxon>
        <taxon>Magnoliopsida</taxon>
        <taxon>eudicotyledons</taxon>
        <taxon>Gunneridae</taxon>
        <taxon>Pentapetalae</taxon>
        <taxon>rosids</taxon>
        <taxon>fabids</taxon>
        <taxon>Fabales</taxon>
        <taxon>Fabaceae</taxon>
        <taxon>Papilionoideae</taxon>
        <taxon>50 kb inversion clade</taxon>
        <taxon>genistoids sensu lato</taxon>
        <taxon>core genistoids</taxon>
        <taxon>Crotalarieae</taxon>
        <taxon>Crotalaria</taxon>
    </lineage>
</organism>
<evidence type="ECO:0000313" key="1">
    <source>
        <dbReference type="EMBL" id="KAK7291186.1"/>
    </source>
</evidence>
<evidence type="ECO:0000313" key="2">
    <source>
        <dbReference type="Proteomes" id="UP001372338"/>
    </source>
</evidence>
<dbReference type="Proteomes" id="UP001372338">
    <property type="component" value="Unassembled WGS sequence"/>
</dbReference>
<gene>
    <name evidence="1" type="ORF">RIF29_06128</name>
</gene>
<reference evidence="1 2" key="1">
    <citation type="submission" date="2024-01" db="EMBL/GenBank/DDBJ databases">
        <title>The genomes of 5 underutilized Papilionoideae crops provide insights into root nodulation and disease resistanc.</title>
        <authorList>
            <person name="Yuan L."/>
        </authorList>
    </citation>
    <scope>NUCLEOTIDE SEQUENCE [LARGE SCALE GENOMIC DNA]</scope>
    <source>
        <strain evidence="1">ZHUSHIDOU_FW_LH</strain>
        <tissue evidence="1">Leaf</tissue>
    </source>
</reference>
<proteinExistence type="predicted"/>
<dbReference type="EMBL" id="JAYWIO010000001">
    <property type="protein sequence ID" value="KAK7291186.1"/>
    <property type="molecule type" value="Genomic_DNA"/>
</dbReference>
<sequence>MVEEWLLLRERCVKHTDTLITCSVVTTIWPLPCQVRLLGRSNKISIKSRVFGCEGRVFGGSLLFFICPPFSPLPRWVCVVFSPSPSFSLPMLSLGLFLSSTKPQAYQDYD</sequence>
<keyword evidence="2" id="KW-1185">Reference proteome</keyword>
<dbReference type="AlphaFoldDB" id="A0AAN9PAQ3"/>
<name>A0AAN9PAQ3_CROPI</name>
<accession>A0AAN9PAQ3</accession>
<comment type="caution">
    <text evidence="1">The sequence shown here is derived from an EMBL/GenBank/DDBJ whole genome shotgun (WGS) entry which is preliminary data.</text>
</comment>